<feature type="binding site" evidence="11">
    <location>
        <position position="248"/>
    </location>
    <ligand>
        <name>substrate</name>
    </ligand>
</feature>
<feature type="binding site" evidence="11">
    <location>
        <position position="252"/>
    </location>
    <ligand>
        <name>substrate</name>
    </ligand>
</feature>
<evidence type="ECO:0000256" key="12">
    <source>
        <dbReference type="PIRSR" id="PIRSR605959-3"/>
    </source>
</evidence>
<feature type="binding site" evidence="12">
    <location>
        <position position="265"/>
    </location>
    <ligand>
        <name>Mg(2+)</name>
        <dbReference type="ChEBI" id="CHEBI:18420"/>
    </ligand>
</feature>
<keyword evidence="4 12" id="KW-0479">Metal-binding</keyword>
<dbReference type="GO" id="GO:0046872">
    <property type="term" value="F:metal ion binding"/>
    <property type="evidence" value="ECO:0007669"/>
    <property type="project" value="UniProtKB-UniRule"/>
</dbReference>
<dbReference type="SUPFAM" id="SSF56529">
    <property type="entry name" value="FAH"/>
    <property type="match status" value="1"/>
</dbReference>
<feature type="binding site" evidence="12">
    <location>
        <position position="261"/>
    </location>
    <ligand>
        <name>Mg(2+)</name>
        <dbReference type="ChEBI" id="CHEBI:18420"/>
    </ligand>
</feature>
<keyword evidence="5 13" id="KW-0378">Hydrolase</keyword>
<comment type="catalytic activity">
    <reaction evidence="13">
        <text>4-fumarylacetoacetate + H2O = acetoacetate + fumarate + H(+)</text>
        <dbReference type="Rhea" id="RHEA:10244"/>
        <dbReference type="ChEBI" id="CHEBI:13705"/>
        <dbReference type="ChEBI" id="CHEBI:15377"/>
        <dbReference type="ChEBI" id="CHEBI:15378"/>
        <dbReference type="ChEBI" id="CHEBI:18034"/>
        <dbReference type="ChEBI" id="CHEBI:29806"/>
        <dbReference type="EC" id="3.7.1.2"/>
    </reaction>
</comment>
<evidence type="ECO:0000313" key="16">
    <source>
        <dbReference type="EMBL" id="EFW99954.1"/>
    </source>
</evidence>
<dbReference type="Gene3D" id="3.90.850.10">
    <property type="entry name" value="Fumarylacetoacetase-like, C-terminal domain"/>
    <property type="match status" value="1"/>
</dbReference>
<dbReference type="PANTHER" id="PTHR43069:SF2">
    <property type="entry name" value="FUMARYLACETOACETASE"/>
    <property type="match status" value="1"/>
</dbReference>
<feature type="binding site" evidence="11">
    <location>
        <position position="137"/>
    </location>
    <ligand>
        <name>substrate</name>
    </ligand>
</feature>
<dbReference type="HOGENOM" id="CLU_026207_2_0_1"/>
<comment type="similarity">
    <text evidence="2 13">Belongs to the FAH family.</text>
</comment>
<evidence type="ECO:0000256" key="9">
    <source>
        <dbReference type="ARBA" id="ARBA00023232"/>
    </source>
</evidence>
<evidence type="ECO:0000259" key="15">
    <source>
        <dbReference type="Pfam" id="PF09298"/>
    </source>
</evidence>
<evidence type="ECO:0000256" key="7">
    <source>
        <dbReference type="ARBA" id="ARBA00022842"/>
    </source>
</evidence>
<evidence type="ECO:0000256" key="4">
    <source>
        <dbReference type="ARBA" id="ARBA00022723"/>
    </source>
</evidence>
<feature type="binding site" evidence="11">
    <location>
        <position position="151"/>
    </location>
    <ligand>
        <name>substrate</name>
    </ligand>
</feature>
<dbReference type="InterPro" id="IPR011234">
    <property type="entry name" value="Fumarylacetoacetase-like_C"/>
</dbReference>
<dbReference type="InterPro" id="IPR005959">
    <property type="entry name" value="Fumarylacetoacetase"/>
</dbReference>
<dbReference type="InterPro" id="IPR036462">
    <property type="entry name" value="Fumarylacetoacetase_N_sf"/>
</dbReference>
<keyword evidence="7 12" id="KW-0460">Magnesium</keyword>
<dbReference type="Gene3D" id="2.30.30.230">
    <property type="entry name" value="Fumarylacetoacetase, N-terminal domain"/>
    <property type="match status" value="1"/>
</dbReference>
<dbReference type="FunFam" id="3.90.850.10:FF:000009">
    <property type="entry name" value="Fumarylacetoacetase"/>
    <property type="match status" value="1"/>
</dbReference>
<dbReference type="eggNOG" id="KOG2843">
    <property type="taxonomic scope" value="Eukaryota"/>
</dbReference>
<evidence type="ECO:0000256" key="10">
    <source>
        <dbReference type="PIRSR" id="PIRSR605959-1"/>
    </source>
</evidence>
<evidence type="ECO:0000256" key="6">
    <source>
        <dbReference type="ARBA" id="ARBA00022837"/>
    </source>
</evidence>
<dbReference type="SUPFAM" id="SSF63433">
    <property type="entry name" value="Fumarylacetoacetate hydrolase, FAH, N-terminal domain"/>
    <property type="match status" value="1"/>
</dbReference>
<sequence length="432" mass="46611">MAGESWLDIPAESGFSLDNIPFGIISHAGSKQPHAAVAIGSHVLDLKLFSDGGGFSGLPEAAPKILQSFSETTLNFAELGRPLHNKVREYLGLVLALDTPFARLLRDNASLRSASLVPLSHVETHLPLKVGDYTDFYVGKNHAYNVGVLFRGSDNALQPNYSHLPVGYHGRASSIIVSGTPLRRPWGQILDASKAPIHQPSRRLDIELELGAFVCRSNALGSPVPITEAEKYIFGYVLLNDWSARDIQAWEYVPLGPFNAKNFASTISAWVVLADALEPFRTEGIKNDHKVLPYLQNPTTRGVFDINLEVSLNTETSSEPSVLTRSNGKYLLWSFPQMVVHHTAGGCPLNPGDLIGSGTISGPDSGTQGSLLEITSGGSKPVILSGGESRTFLADGDEVVFRGWCERPGIGRVGFGECRGRILAPWPSGYSV</sequence>
<dbReference type="PANTHER" id="PTHR43069">
    <property type="entry name" value="FUMARYLACETOACETASE"/>
    <property type="match status" value="1"/>
</dbReference>
<evidence type="ECO:0000256" key="2">
    <source>
        <dbReference type="ARBA" id="ARBA00010211"/>
    </source>
</evidence>
<feature type="binding site" evidence="12">
    <location>
        <position position="209"/>
    </location>
    <ligand>
        <name>Ca(2+)</name>
        <dbReference type="ChEBI" id="CHEBI:29108"/>
    </ligand>
</feature>
<dbReference type="UniPathway" id="UPA00139">
    <property type="reaction ID" value="UER00341"/>
</dbReference>
<dbReference type="EMBL" id="GL629807">
    <property type="protein sequence ID" value="EFW99954.1"/>
    <property type="molecule type" value="Genomic_DNA"/>
</dbReference>
<comment type="pathway">
    <text evidence="1 13">Amino-acid degradation; L-phenylalanine degradation; acetoacetate and fumarate from L-phenylalanine: step 6/6.</text>
</comment>
<comment type="cofactor">
    <cofactor evidence="13">
        <name>Mg(2+)</name>
        <dbReference type="ChEBI" id="CHEBI:18420"/>
    </cofactor>
    <cofactor evidence="13">
        <name>Ca(2+)</name>
        <dbReference type="ChEBI" id="CHEBI:29108"/>
    </cofactor>
</comment>
<feature type="binding site" evidence="11">
    <location>
        <position position="359"/>
    </location>
    <ligand>
        <name>substrate</name>
    </ligand>
</feature>
<dbReference type="Proteomes" id="UP000007796">
    <property type="component" value="Unassembled WGS sequence"/>
</dbReference>
<feature type="domain" description="Fumarylacetoacetase N-terminal" evidence="15">
    <location>
        <begin position="19"/>
        <end position="127"/>
    </location>
</feature>
<evidence type="ECO:0000313" key="17">
    <source>
        <dbReference type="Proteomes" id="UP000007796"/>
    </source>
</evidence>
<feature type="binding site" evidence="12">
    <location>
        <position position="135"/>
    </location>
    <ligand>
        <name>Ca(2+)</name>
        <dbReference type="ChEBI" id="CHEBI:29108"/>
    </ligand>
</feature>
<evidence type="ECO:0000256" key="8">
    <source>
        <dbReference type="ARBA" id="ARBA00022878"/>
    </source>
</evidence>
<proteinExistence type="inferred from homology"/>
<evidence type="ECO:0000256" key="3">
    <source>
        <dbReference type="ARBA" id="ARBA00012094"/>
    </source>
</evidence>
<dbReference type="Pfam" id="PF09298">
    <property type="entry name" value="FAA_hydrolase_N"/>
    <property type="match status" value="1"/>
</dbReference>
<evidence type="ECO:0000256" key="5">
    <source>
        <dbReference type="ARBA" id="ARBA00022801"/>
    </source>
</evidence>
<dbReference type="STRING" id="655863.F0XQY3"/>
<dbReference type="Pfam" id="PF01557">
    <property type="entry name" value="FAA_hydrolase"/>
    <property type="match status" value="1"/>
</dbReference>
<keyword evidence="6 12" id="KW-0106">Calcium</keyword>
<keyword evidence="9 13" id="KW-0585">Phenylalanine catabolism</keyword>
<dbReference type="InterPro" id="IPR015377">
    <property type="entry name" value="Fumarylacetoacetase_N"/>
</dbReference>
<feature type="domain" description="Fumarylacetoacetase-like C-terminal" evidence="14">
    <location>
        <begin position="143"/>
        <end position="419"/>
    </location>
</feature>
<dbReference type="EC" id="3.7.1.2" evidence="3 13"/>
<dbReference type="OrthoDB" id="9971669at2759"/>
<dbReference type="GO" id="GO:0004334">
    <property type="term" value="F:fumarylacetoacetase activity"/>
    <property type="evidence" value="ECO:0007669"/>
    <property type="project" value="UniProtKB-UniRule"/>
</dbReference>
<accession>F0XQY3</accession>
<evidence type="ECO:0000259" key="14">
    <source>
        <dbReference type="Pfam" id="PF01557"/>
    </source>
</evidence>
<keyword evidence="17" id="KW-1185">Reference proteome</keyword>
<dbReference type="GO" id="GO:1902000">
    <property type="term" value="P:homogentisate catabolic process"/>
    <property type="evidence" value="ECO:0007669"/>
    <property type="project" value="TreeGrafter"/>
</dbReference>
<dbReference type="GeneID" id="25975740"/>
<reference evidence="16 17" key="1">
    <citation type="journal article" date="2011" name="Proc. Natl. Acad. Sci. U.S.A.">
        <title>Genome and transcriptome analyses of the mountain pine beetle-fungal symbiont Grosmannia clavigera, a lodgepole pine pathogen.</title>
        <authorList>
            <person name="DiGuistini S."/>
            <person name="Wang Y."/>
            <person name="Liao N.Y."/>
            <person name="Taylor G."/>
            <person name="Tanguay P."/>
            <person name="Feau N."/>
            <person name="Henrissat B."/>
            <person name="Chan S.K."/>
            <person name="Hesse-Orce U."/>
            <person name="Alamouti S.M."/>
            <person name="Tsui C.K.M."/>
            <person name="Docking R.T."/>
            <person name="Levasseur A."/>
            <person name="Haridas S."/>
            <person name="Robertson G."/>
            <person name="Birol I."/>
            <person name="Holt R.A."/>
            <person name="Marra M.A."/>
            <person name="Hamelin R.C."/>
            <person name="Hirst M."/>
            <person name="Jones S.J.M."/>
            <person name="Bohlmann J."/>
            <person name="Breuil C."/>
        </authorList>
    </citation>
    <scope>NUCLEOTIDE SEQUENCE [LARGE SCALE GENOMIC DNA]</scope>
    <source>
        <strain evidence="17">kw1407 / UAMH 11150</strain>
    </source>
</reference>
<feature type="binding site" evidence="12">
    <location>
        <position position="207"/>
    </location>
    <ligand>
        <name>Ca(2+)</name>
        <dbReference type="ChEBI" id="CHEBI:29108"/>
    </ligand>
</feature>
<feature type="binding site" evidence="12">
    <location>
        <position position="241"/>
    </location>
    <ligand>
        <name>Mg(2+)</name>
        <dbReference type="ChEBI" id="CHEBI:18420"/>
    </ligand>
</feature>
<dbReference type="RefSeq" id="XP_014169369.1">
    <property type="nucleotide sequence ID" value="XM_014313894.1"/>
</dbReference>
<keyword evidence="8 13" id="KW-0828">Tyrosine catabolism</keyword>
<gene>
    <name evidence="16" type="ORF">CMQ_272</name>
</gene>
<evidence type="ECO:0000256" key="11">
    <source>
        <dbReference type="PIRSR" id="PIRSR605959-2"/>
    </source>
</evidence>
<dbReference type="InParanoid" id="F0XQY3"/>
<evidence type="ECO:0000256" key="13">
    <source>
        <dbReference type="RuleBase" id="RU366008"/>
    </source>
</evidence>
<evidence type="ECO:0000256" key="1">
    <source>
        <dbReference type="ARBA" id="ARBA00004782"/>
    </source>
</evidence>
<dbReference type="InterPro" id="IPR036663">
    <property type="entry name" value="Fumarylacetoacetase_C_sf"/>
</dbReference>
<feature type="binding site" evidence="12">
    <location>
        <position position="241"/>
    </location>
    <ligand>
        <name>Ca(2+)</name>
        <dbReference type="ChEBI" id="CHEBI:29108"/>
    </ligand>
</feature>
<feature type="active site" description="Proton acceptor" evidence="10">
    <location>
        <position position="142"/>
    </location>
</feature>
<dbReference type="AlphaFoldDB" id="F0XQY3"/>
<protein>
    <recommendedName>
        <fullName evidence="3 13">Fumarylacetoacetase</fullName>
        <ecNumber evidence="3 13">3.7.1.2</ecNumber>
    </recommendedName>
    <alternativeName>
        <fullName evidence="13">Fumarylacetoacetate hydrolase</fullName>
    </alternativeName>
</protein>
<dbReference type="GO" id="GO:0006559">
    <property type="term" value="P:L-phenylalanine catabolic process"/>
    <property type="evidence" value="ECO:0007669"/>
    <property type="project" value="UniProtKB-UniRule"/>
</dbReference>
<dbReference type="NCBIfam" id="TIGR01266">
    <property type="entry name" value="fum_ac_acetase"/>
    <property type="match status" value="1"/>
</dbReference>
<name>F0XQY3_GROCL</name>
<dbReference type="GO" id="GO:0006572">
    <property type="term" value="P:L-tyrosine catabolic process"/>
    <property type="evidence" value="ECO:0007669"/>
    <property type="project" value="UniProtKB-UniRule"/>
</dbReference>
<organism evidence="17">
    <name type="scientific">Grosmannia clavigera (strain kw1407 / UAMH 11150)</name>
    <name type="common">Blue stain fungus</name>
    <name type="synonym">Graphiocladiella clavigera</name>
    <dbReference type="NCBI Taxonomy" id="655863"/>
    <lineage>
        <taxon>Eukaryota</taxon>
        <taxon>Fungi</taxon>
        <taxon>Dikarya</taxon>
        <taxon>Ascomycota</taxon>
        <taxon>Pezizomycotina</taxon>
        <taxon>Sordariomycetes</taxon>
        <taxon>Sordariomycetidae</taxon>
        <taxon>Ophiostomatales</taxon>
        <taxon>Ophiostomataceae</taxon>
        <taxon>Leptographium</taxon>
    </lineage>
</organism>